<dbReference type="SUPFAM" id="SSF103025">
    <property type="entry name" value="Folate-binding domain"/>
    <property type="match status" value="1"/>
</dbReference>
<dbReference type="InterPro" id="IPR027266">
    <property type="entry name" value="TrmE/GcvT-like"/>
</dbReference>
<dbReference type="GO" id="GO:0005759">
    <property type="term" value="C:mitochondrial matrix"/>
    <property type="evidence" value="ECO:0007669"/>
    <property type="project" value="TreeGrafter"/>
</dbReference>
<evidence type="ECO:0000256" key="2">
    <source>
        <dbReference type="ARBA" id="ARBA00022946"/>
    </source>
</evidence>
<proteinExistence type="evidence at transcript level"/>
<dbReference type="PANTHER" id="PTHR22602:SF0">
    <property type="entry name" value="TRANSFERASE CAF17, MITOCHONDRIAL-RELATED"/>
    <property type="match status" value="1"/>
</dbReference>
<dbReference type="Gene3D" id="3.30.1360.120">
    <property type="entry name" value="Probable tRNA modification gtpase trme, domain 1"/>
    <property type="match status" value="1"/>
</dbReference>
<evidence type="ECO:0000256" key="1">
    <source>
        <dbReference type="ARBA" id="ARBA00004173"/>
    </source>
</evidence>
<dbReference type="NCBIfam" id="TIGR03317">
    <property type="entry name" value="ygfZ_signature"/>
    <property type="match status" value="1"/>
</dbReference>
<dbReference type="InterPro" id="IPR017703">
    <property type="entry name" value="YgfZ/GCV_T_CS"/>
</dbReference>
<dbReference type="InterPro" id="IPR057460">
    <property type="entry name" value="CAF17_C"/>
</dbReference>
<dbReference type="AlphaFoldDB" id="L7M056"/>
<accession>L7M056</accession>
<protein>
    <submittedName>
        <fullName evidence="5">Putative transcription factor component of ccr4 transcriptional complex</fullName>
    </submittedName>
</protein>
<dbReference type="Pfam" id="PF25455">
    <property type="entry name" value="Beta-barrel_CAF17_C"/>
    <property type="match status" value="1"/>
</dbReference>
<dbReference type="PANTHER" id="PTHR22602">
    <property type="entry name" value="TRANSFERASE CAF17, MITOCHONDRIAL-RELATED"/>
    <property type="match status" value="1"/>
</dbReference>
<organism evidence="5">
    <name type="scientific">Rhipicephalus pulchellus</name>
    <name type="common">Yellow backed tick</name>
    <name type="synonym">Dermacentor pulchellus</name>
    <dbReference type="NCBI Taxonomy" id="72859"/>
    <lineage>
        <taxon>Eukaryota</taxon>
        <taxon>Metazoa</taxon>
        <taxon>Ecdysozoa</taxon>
        <taxon>Arthropoda</taxon>
        <taxon>Chelicerata</taxon>
        <taxon>Arachnida</taxon>
        <taxon>Acari</taxon>
        <taxon>Parasitiformes</taxon>
        <taxon>Ixodida</taxon>
        <taxon>Ixodoidea</taxon>
        <taxon>Ixodidae</taxon>
        <taxon>Rhipicephalinae</taxon>
        <taxon>Rhipicephalus</taxon>
        <taxon>Rhipicephalus</taxon>
    </lineage>
</organism>
<evidence type="ECO:0000259" key="4">
    <source>
        <dbReference type="Pfam" id="PF25455"/>
    </source>
</evidence>
<sequence>MPGFVALAAARFPRPLALVSTWARRDLCSKSDYQKLIVCEPLARSRKLVRLRGAESLSFLQGMVTNDTRHLSAATQEAAGGKPRRCMYALMLNSVGRVLYDLLIYRPGTGEDEVLVECDAAARQGLLRLLKLYRLRKAIEIEPCDDLDVWAVFRPFCGAVDEPPPPADDHWPDVTKGRCVVRDPRLSLLGLRVLADAGEDVTSANPTLVRADGEEPSYAHLRMQVGVGEGLRELPPAACFPLECNADYLGGVSFHKGCYVGQELTARTHHTGVVRKRLMPVVLLREPSASLPPDAVVRNAAGAALGKLRAHRGTLGLALLRVQEALAADTLQVEGAPLSVAKPGWWPRQIARPASAAVADGQATT</sequence>
<keyword evidence="2" id="KW-0809">Transit peptide</keyword>
<comment type="subcellular location">
    <subcellularLocation>
        <location evidence="1">Mitochondrion</location>
    </subcellularLocation>
</comment>
<reference evidence="5" key="2">
    <citation type="journal article" date="2015" name="J. Proteomics">
        <title>Sexual differences in the sialomes of the zebra tick, Rhipicephalus pulchellus.</title>
        <authorList>
            <person name="Tan A.W."/>
            <person name="Francischetti I.M."/>
            <person name="Slovak M."/>
            <person name="Kini R.M."/>
            <person name="Ribeiro J.M."/>
        </authorList>
    </citation>
    <scope>NUCLEOTIDE SEQUENCE</scope>
    <source>
        <tissue evidence="5">Salivary gland</tissue>
    </source>
</reference>
<feature type="domain" description="CAF17 C-terminal" evidence="4">
    <location>
        <begin position="275"/>
        <end position="347"/>
    </location>
</feature>
<reference evidence="5" key="1">
    <citation type="submission" date="2012-11" db="EMBL/GenBank/DDBJ databases">
        <authorList>
            <person name="Lucero-Rivera Y.E."/>
            <person name="Tovar-Ramirez D."/>
        </authorList>
    </citation>
    <scope>NUCLEOTIDE SEQUENCE</scope>
    <source>
        <tissue evidence="5">Salivary gland</tissue>
    </source>
</reference>
<name>L7M056_RHIPC</name>
<dbReference type="GO" id="GO:0016226">
    <property type="term" value="P:iron-sulfur cluster assembly"/>
    <property type="evidence" value="ECO:0007669"/>
    <property type="project" value="TreeGrafter"/>
</dbReference>
<evidence type="ECO:0000256" key="3">
    <source>
        <dbReference type="ARBA" id="ARBA00023128"/>
    </source>
</evidence>
<keyword evidence="3" id="KW-0496">Mitochondrion</keyword>
<dbReference type="InterPro" id="IPR045179">
    <property type="entry name" value="YgfZ/GcvT"/>
</dbReference>
<dbReference type="EMBL" id="GACK01008516">
    <property type="protein sequence ID" value="JAA56518.1"/>
    <property type="molecule type" value="mRNA"/>
</dbReference>
<evidence type="ECO:0000313" key="5">
    <source>
        <dbReference type="EMBL" id="JAA56518.1"/>
    </source>
</evidence>